<organism evidence="1 2">
    <name type="scientific">Salinibacter ruber</name>
    <dbReference type="NCBI Taxonomy" id="146919"/>
    <lineage>
        <taxon>Bacteria</taxon>
        <taxon>Pseudomonadati</taxon>
        <taxon>Rhodothermota</taxon>
        <taxon>Rhodothermia</taxon>
        <taxon>Rhodothermales</taxon>
        <taxon>Salinibacteraceae</taxon>
        <taxon>Salinibacter</taxon>
    </lineage>
</organism>
<reference evidence="1" key="1">
    <citation type="submission" date="2022-08" db="EMBL/GenBank/DDBJ databases">
        <title>Genomic Encyclopedia of Type Strains, Phase V (KMG-V): Genome sequencing to study the core and pangenomes of soil and plant-associated prokaryotes.</title>
        <authorList>
            <person name="Whitman W."/>
        </authorList>
    </citation>
    <scope>NUCLEOTIDE SEQUENCE</scope>
    <source>
        <strain evidence="1">SP2016B</strain>
    </source>
</reference>
<protein>
    <recommendedName>
        <fullName evidence="3">Soluble ligand binding domain-containing protein</fullName>
    </recommendedName>
</protein>
<gene>
    <name evidence="1" type="ORF">GGP82_001147</name>
</gene>
<proteinExistence type="predicted"/>
<evidence type="ECO:0000313" key="2">
    <source>
        <dbReference type="Proteomes" id="UP001155034"/>
    </source>
</evidence>
<dbReference type="Proteomes" id="UP001155034">
    <property type="component" value="Unassembled WGS sequence"/>
</dbReference>
<name>A0A9X2U2Z4_9BACT</name>
<comment type="caution">
    <text evidence="1">The sequence shown here is derived from an EMBL/GenBank/DDBJ whole genome shotgun (WGS) entry which is preliminary data.</text>
</comment>
<sequence>MVTRLLSLKILGQHGFANWAMSQVAVLLLVSGTLILGITPEAASGQEFGRANDIKTNAAYFFYGQAGEATIQVNLLGVRASGVYEVPDSTDLGKVLSLAGGMNLRPRTEEQKRPEVTIRLYRGGQIEGDPAFEALLREILRGKRDVPVLRENDTIAVDVVRPSTFTFSQGLSIVSTLASIGLLLDRVLNR</sequence>
<evidence type="ECO:0008006" key="3">
    <source>
        <dbReference type="Google" id="ProtNLM"/>
    </source>
</evidence>
<dbReference type="AlphaFoldDB" id="A0A9X2U2Z4"/>
<accession>A0A9X2U2Z4</accession>
<evidence type="ECO:0000313" key="1">
    <source>
        <dbReference type="EMBL" id="MCS3864601.1"/>
    </source>
</evidence>
<dbReference type="RefSeq" id="WP_259083295.1">
    <property type="nucleotide sequence ID" value="NZ_JANTYZ010000002.1"/>
</dbReference>
<dbReference type="EMBL" id="JANTYZ010000002">
    <property type="protein sequence ID" value="MCS3864601.1"/>
    <property type="molecule type" value="Genomic_DNA"/>
</dbReference>